<dbReference type="InterPro" id="IPR044068">
    <property type="entry name" value="CB"/>
</dbReference>
<evidence type="ECO:0000313" key="10">
    <source>
        <dbReference type="Proteomes" id="UP000266934"/>
    </source>
</evidence>
<dbReference type="Proteomes" id="UP000266934">
    <property type="component" value="Chromosome"/>
</dbReference>
<protein>
    <submittedName>
        <fullName evidence="9">Integrase</fullName>
    </submittedName>
</protein>
<evidence type="ECO:0000256" key="6">
    <source>
        <dbReference type="SAM" id="MobiDB-lite"/>
    </source>
</evidence>
<dbReference type="InterPro" id="IPR002104">
    <property type="entry name" value="Integrase_catalytic"/>
</dbReference>
<keyword evidence="2" id="KW-0229">DNA integration</keyword>
<dbReference type="Pfam" id="PF14659">
    <property type="entry name" value="Phage_int_SAM_3"/>
    <property type="match status" value="1"/>
</dbReference>
<keyword evidence="4" id="KW-0233">DNA recombination</keyword>
<dbReference type="Gene3D" id="1.10.150.130">
    <property type="match status" value="1"/>
</dbReference>
<dbReference type="InterPro" id="IPR010998">
    <property type="entry name" value="Integrase_recombinase_N"/>
</dbReference>
<dbReference type="EMBL" id="AP018907">
    <property type="protein sequence ID" value="BBF93426.1"/>
    <property type="molecule type" value="Genomic_DNA"/>
</dbReference>
<evidence type="ECO:0000256" key="1">
    <source>
        <dbReference type="ARBA" id="ARBA00008857"/>
    </source>
</evidence>
<dbReference type="InterPro" id="IPR025166">
    <property type="entry name" value="Integrase_DNA_bind_dom"/>
</dbReference>
<dbReference type="GO" id="GO:0003677">
    <property type="term" value="F:DNA binding"/>
    <property type="evidence" value="ECO:0007669"/>
    <property type="project" value="UniProtKB-UniRule"/>
</dbReference>
<dbReference type="InterPro" id="IPR004107">
    <property type="entry name" value="Integrase_SAM-like_N"/>
</dbReference>
<evidence type="ECO:0000259" key="8">
    <source>
        <dbReference type="PROSITE" id="PS51900"/>
    </source>
</evidence>
<keyword evidence="3 5" id="KW-0238">DNA-binding</keyword>
<name>A0A348G1J3_9HYPH</name>
<dbReference type="GO" id="GO:0006310">
    <property type="term" value="P:DNA recombination"/>
    <property type="evidence" value="ECO:0007669"/>
    <property type="project" value="UniProtKB-KW"/>
</dbReference>
<dbReference type="InterPro" id="IPR013762">
    <property type="entry name" value="Integrase-like_cat_sf"/>
</dbReference>
<dbReference type="GO" id="GO:0015074">
    <property type="term" value="P:DNA integration"/>
    <property type="evidence" value="ECO:0007669"/>
    <property type="project" value="UniProtKB-KW"/>
</dbReference>
<dbReference type="Gene3D" id="3.30.160.390">
    <property type="entry name" value="Integrase, DNA-binding domain"/>
    <property type="match status" value="1"/>
</dbReference>
<dbReference type="PROSITE" id="PS51898">
    <property type="entry name" value="TYR_RECOMBINASE"/>
    <property type="match status" value="1"/>
</dbReference>
<comment type="similarity">
    <text evidence="1">Belongs to the 'phage' integrase family.</text>
</comment>
<evidence type="ECO:0000259" key="7">
    <source>
        <dbReference type="PROSITE" id="PS51898"/>
    </source>
</evidence>
<dbReference type="PANTHER" id="PTHR30629">
    <property type="entry name" value="PROPHAGE INTEGRASE"/>
    <property type="match status" value="1"/>
</dbReference>
<feature type="domain" description="Tyr recombinase" evidence="7">
    <location>
        <begin position="205"/>
        <end position="400"/>
    </location>
</feature>
<keyword evidence="10" id="KW-1185">Reference proteome</keyword>
<dbReference type="Gene3D" id="1.10.443.10">
    <property type="entry name" value="Intergrase catalytic core"/>
    <property type="match status" value="1"/>
</dbReference>
<feature type="domain" description="Core-binding (CB)" evidence="8">
    <location>
        <begin position="102"/>
        <end position="183"/>
    </location>
</feature>
<dbReference type="OrthoDB" id="7615137at2"/>
<dbReference type="AlphaFoldDB" id="A0A348G1J3"/>
<dbReference type="CDD" id="cd00796">
    <property type="entry name" value="INT_Rci_Hp1_C"/>
    <property type="match status" value="1"/>
</dbReference>
<dbReference type="InterPro" id="IPR038488">
    <property type="entry name" value="Integrase_DNA-bd_sf"/>
</dbReference>
<dbReference type="Pfam" id="PF00589">
    <property type="entry name" value="Phage_integrase"/>
    <property type="match status" value="1"/>
</dbReference>
<dbReference type="InterPro" id="IPR050808">
    <property type="entry name" value="Phage_Integrase"/>
</dbReference>
<dbReference type="Pfam" id="PF13356">
    <property type="entry name" value="Arm-DNA-bind_3"/>
    <property type="match status" value="1"/>
</dbReference>
<sequence length="426" mass="46597">MPAVKITRKVLADLAPRERVFVQYDTEVPGFGVRVTPAGAASWIVEYRPNGGGRRAPTRRMTLGSTKKLPLEKARAEAERIIAPATLGSDPAADRREQREAATIADLIETFMRESVRPRKKPRTVELYDSYFRLHVIPTLGTRKARDVTHADVARLHRKLGAEKPVTANRVVMLLSGLFTWAGKAGEVEHDFNPARGIEKFRETAKERFLSTEELAALGAALAEAEGEGIPWGDSKPTAKHGRKEENRRSVFGPHAVAAIRLLLLTGARLREVLHLRWEHVDTERGLLLLPDSKTGKKTIVLGAPALAVLDALPRLGAYVVPGSNPDRPRHDLHKVWAAVCRRAGLEGVRIHDLRHTHASYGAGAGMSLQIIGRLLGHSQPSTTQRYAHLADDPLRRAANTIGGQIVAALAGQPPAGEVVPLRGKR</sequence>
<feature type="region of interest" description="Disordered" evidence="6">
    <location>
        <begin position="229"/>
        <end position="248"/>
    </location>
</feature>
<dbReference type="RefSeq" id="WP_126400201.1">
    <property type="nucleotide sequence ID" value="NZ_AP018907.1"/>
</dbReference>
<gene>
    <name evidence="9" type="ORF">BLTE_21110</name>
</gene>
<reference evidence="9 10" key="1">
    <citation type="submission" date="2018-08" db="EMBL/GenBank/DDBJ databases">
        <title>Complete genome sequencing of Blastochloris tepida GI.</title>
        <authorList>
            <person name="Tsukatani Y."/>
            <person name="Mori H."/>
        </authorList>
    </citation>
    <scope>NUCLEOTIDE SEQUENCE [LARGE SCALE GENOMIC DNA]</scope>
    <source>
        <strain evidence="9 10">GI</strain>
    </source>
</reference>
<dbReference type="KEGG" id="blag:BLTE_21110"/>
<dbReference type="InterPro" id="IPR011010">
    <property type="entry name" value="DNA_brk_join_enz"/>
</dbReference>
<dbReference type="PROSITE" id="PS51900">
    <property type="entry name" value="CB"/>
    <property type="match status" value="1"/>
</dbReference>
<evidence type="ECO:0000256" key="5">
    <source>
        <dbReference type="PROSITE-ProRule" id="PRU01248"/>
    </source>
</evidence>
<dbReference type="PANTHER" id="PTHR30629:SF2">
    <property type="entry name" value="PROPHAGE INTEGRASE INTS-RELATED"/>
    <property type="match status" value="1"/>
</dbReference>
<accession>A0A348G1J3</accession>
<evidence type="ECO:0000256" key="3">
    <source>
        <dbReference type="ARBA" id="ARBA00023125"/>
    </source>
</evidence>
<dbReference type="SUPFAM" id="SSF56349">
    <property type="entry name" value="DNA breaking-rejoining enzymes"/>
    <property type="match status" value="1"/>
</dbReference>
<organism evidence="9 10">
    <name type="scientific">Blastochloris tepida</name>
    <dbReference type="NCBI Taxonomy" id="2233851"/>
    <lineage>
        <taxon>Bacteria</taxon>
        <taxon>Pseudomonadati</taxon>
        <taxon>Pseudomonadota</taxon>
        <taxon>Alphaproteobacteria</taxon>
        <taxon>Hyphomicrobiales</taxon>
        <taxon>Blastochloridaceae</taxon>
        <taxon>Blastochloris</taxon>
    </lineage>
</organism>
<evidence type="ECO:0000256" key="2">
    <source>
        <dbReference type="ARBA" id="ARBA00022908"/>
    </source>
</evidence>
<evidence type="ECO:0000313" key="9">
    <source>
        <dbReference type="EMBL" id="BBF93426.1"/>
    </source>
</evidence>
<proteinExistence type="inferred from homology"/>
<evidence type="ECO:0000256" key="4">
    <source>
        <dbReference type="ARBA" id="ARBA00023172"/>
    </source>
</evidence>